<reference evidence="7 8" key="1">
    <citation type="submission" date="2023-07" db="EMBL/GenBank/DDBJ databases">
        <title>Genomic Encyclopedia of Type Strains, Phase IV (KMG-IV): sequencing the most valuable type-strain genomes for metagenomic binning, comparative biology and taxonomic classification.</title>
        <authorList>
            <person name="Goeker M."/>
        </authorList>
    </citation>
    <scope>NUCLEOTIDE SEQUENCE [LARGE SCALE GENOMIC DNA]</scope>
    <source>
        <strain evidence="7 8">DSM 17740</strain>
    </source>
</reference>
<evidence type="ECO:0000256" key="2">
    <source>
        <dbReference type="ARBA" id="ARBA00022638"/>
    </source>
</evidence>
<dbReference type="InterPro" id="IPR002901">
    <property type="entry name" value="MGlyc_endo_b_GlcNAc-like_dom"/>
</dbReference>
<dbReference type="InterPro" id="IPR051056">
    <property type="entry name" value="Glycosyl_Hydrolase_73"/>
</dbReference>
<dbReference type="PRINTS" id="PR01002">
    <property type="entry name" value="FLGFLGJ"/>
</dbReference>
<dbReference type="PROSITE" id="PS51782">
    <property type="entry name" value="LYSM"/>
    <property type="match status" value="2"/>
</dbReference>
<dbReference type="CDD" id="cd00118">
    <property type="entry name" value="LysM"/>
    <property type="match status" value="2"/>
</dbReference>
<dbReference type="SUPFAM" id="SSF54106">
    <property type="entry name" value="LysM domain"/>
    <property type="match status" value="2"/>
</dbReference>
<dbReference type="Pfam" id="PF01832">
    <property type="entry name" value="Glucosaminidase"/>
    <property type="match status" value="1"/>
</dbReference>
<keyword evidence="8" id="KW-1185">Reference proteome</keyword>
<gene>
    <name evidence="7" type="ORF">J2S00_003085</name>
</gene>
<dbReference type="InterPro" id="IPR018392">
    <property type="entry name" value="LysM"/>
</dbReference>
<dbReference type="PANTHER" id="PTHR33308:SF10">
    <property type="entry name" value="EXO-GLUCOSAMINIDASE LYTG"/>
    <property type="match status" value="1"/>
</dbReference>
<proteinExistence type="predicted"/>
<evidence type="ECO:0000256" key="5">
    <source>
        <dbReference type="SAM" id="MobiDB-lite"/>
    </source>
</evidence>
<evidence type="ECO:0000256" key="4">
    <source>
        <dbReference type="ARBA" id="ARBA00032108"/>
    </source>
</evidence>
<dbReference type="Gene3D" id="3.10.350.10">
    <property type="entry name" value="LysM domain"/>
    <property type="match status" value="2"/>
</dbReference>
<feature type="domain" description="LysM" evidence="6">
    <location>
        <begin position="184"/>
        <end position="228"/>
    </location>
</feature>
<evidence type="ECO:0000256" key="1">
    <source>
        <dbReference type="ARBA" id="ARBA00022529"/>
    </source>
</evidence>
<dbReference type="Proteomes" id="UP001232445">
    <property type="component" value="Unassembled WGS sequence"/>
</dbReference>
<dbReference type="Gene3D" id="1.10.530.10">
    <property type="match status" value="1"/>
</dbReference>
<keyword evidence="2" id="KW-0081">Bacteriolytic enzyme</keyword>
<evidence type="ECO:0000256" key="3">
    <source>
        <dbReference type="ARBA" id="ARBA00022801"/>
    </source>
</evidence>
<evidence type="ECO:0000259" key="6">
    <source>
        <dbReference type="PROSITE" id="PS51782"/>
    </source>
</evidence>
<protein>
    <recommendedName>
        <fullName evidence="4">Peptidoglycan hydrolase</fullName>
    </recommendedName>
</protein>
<dbReference type="SMART" id="SM00257">
    <property type="entry name" value="LysM"/>
    <property type="match status" value="2"/>
</dbReference>
<dbReference type="EMBL" id="JAUSUQ010000012">
    <property type="protein sequence ID" value="MDQ0340280.1"/>
    <property type="molecule type" value="Genomic_DNA"/>
</dbReference>
<evidence type="ECO:0000313" key="8">
    <source>
        <dbReference type="Proteomes" id="UP001232445"/>
    </source>
</evidence>
<dbReference type="PANTHER" id="PTHR33308">
    <property type="entry name" value="PEPTIDOGLYCAN HYDROLASE FLGJ"/>
    <property type="match status" value="1"/>
</dbReference>
<dbReference type="Gene3D" id="4.10.80.30">
    <property type="entry name" value="DNA polymerase, domain 6"/>
    <property type="match status" value="1"/>
</dbReference>
<dbReference type="Pfam" id="PF01476">
    <property type="entry name" value="LysM"/>
    <property type="match status" value="2"/>
</dbReference>
<feature type="compositionally biased region" description="Basic and acidic residues" evidence="5">
    <location>
        <begin position="154"/>
        <end position="165"/>
    </location>
</feature>
<evidence type="ECO:0000313" key="7">
    <source>
        <dbReference type="EMBL" id="MDQ0340280.1"/>
    </source>
</evidence>
<dbReference type="SMART" id="SM00047">
    <property type="entry name" value="LYZ2"/>
    <property type="match status" value="1"/>
</dbReference>
<dbReference type="InterPro" id="IPR036779">
    <property type="entry name" value="LysM_dom_sf"/>
</dbReference>
<keyword evidence="3" id="KW-0378">Hydrolase</keyword>
<dbReference type="RefSeq" id="WP_307341624.1">
    <property type="nucleotide sequence ID" value="NZ_JAUSUQ010000012.1"/>
</dbReference>
<comment type="caution">
    <text evidence="7">The sequence shown here is derived from an EMBL/GenBank/DDBJ whole genome shotgun (WGS) entry which is preliminary data.</text>
</comment>
<sequence length="274" mass="31475">MPYRKEFISKIANLAVENRNKTGVLASIVIAQAILESNWGRSQLTVQANNLFGIKGSYNGQYVTMPTREWSKEKGWHTVNARFRKYPSWKESIEDHTRLFVNGVSWNRNLYKPVLEAKNYREAAQALQGTYATDPQYAQKLINLIESYKLHQYDNEKQPKSETRPKPQPQTQQTSGQAPSYHGFYYTIRRGDTLSQLAQRFAVPMSFLQGFNDIKNPNLIIAGRQLYVPKSYTIKPGDTLSQLARRSPKNYRELARINGISNPDRIIAGHSIYL</sequence>
<keyword evidence="1" id="KW-0929">Antimicrobial</keyword>
<name>A0ABU0CV78_9BACI</name>
<feature type="domain" description="LysM" evidence="6">
    <location>
        <begin position="230"/>
        <end position="274"/>
    </location>
</feature>
<organism evidence="7 8">
    <name type="scientific">Caldalkalibacillus uzonensis</name>
    <dbReference type="NCBI Taxonomy" id="353224"/>
    <lineage>
        <taxon>Bacteria</taxon>
        <taxon>Bacillati</taxon>
        <taxon>Bacillota</taxon>
        <taxon>Bacilli</taxon>
        <taxon>Bacillales</taxon>
        <taxon>Bacillaceae</taxon>
        <taxon>Caldalkalibacillus</taxon>
    </lineage>
</organism>
<accession>A0ABU0CV78</accession>
<feature type="region of interest" description="Disordered" evidence="5">
    <location>
        <begin position="154"/>
        <end position="179"/>
    </location>
</feature>